<evidence type="ECO:0000313" key="4">
    <source>
        <dbReference type="Proteomes" id="UP000244803"/>
    </source>
</evidence>
<feature type="compositionally biased region" description="Polar residues" evidence="1">
    <location>
        <begin position="38"/>
        <end position="48"/>
    </location>
</feature>
<dbReference type="EMBL" id="CP056068">
    <property type="protein sequence ID" value="UKJ90279.2"/>
    <property type="molecule type" value="Genomic_DNA"/>
</dbReference>
<reference evidence="3" key="1">
    <citation type="submission" date="2022-07" db="EMBL/GenBank/DDBJ databases">
        <title>Evaluation of T. orientalis genome assembly methods using nanopore sequencing and analysis of variation between genomes.</title>
        <authorList>
            <person name="Yam J."/>
            <person name="Micallef M.L."/>
            <person name="Liu M."/>
            <person name="Djordjevic S.P."/>
            <person name="Bogema D.R."/>
            <person name="Jenkins C."/>
        </authorList>
    </citation>
    <scope>NUCLEOTIDE SEQUENCE</scope>
    <source>
        <strain evidence="3">Fish Creek</strain>
    </source>
</reference>
<dbReference type="OrthoDB" id="377772at2759"/>
<proteinExistence type="predicted"/>
<feature type="region of interest" description="Disordered" evidence="1">
    <location>
        <begin position="442"/>
        <end position="481"/>
    </location>
</feature>
<dbReference type="CDD" id="cd00590">
    <property type="entry name" value="RRM_SF"/>
    <property type="match status" value="1"/>
</dbReference>
<evidence type="ECO:0000313" key="3">
    <source>
        <dbReference type="EMBL" id="UKJ90279.2"/>
    </source>
</evidence>
<feature type="region of interest" description="Disordered" evidence="1">
    <location>
        <begin position="254"/>
        <end position="278"/>
    </location>
</feature>
<dbReference type="Gene3D" id="3.30.1370.10">
    <property type="entry name" value="K Homology domain, type 1"/>
    <property type="match status" value="1"/>
</dbReference>
<sequence length="481" mass="53388">MNAYGHRAPQYPYSKDGATSYAVNSYAPNPPSYPASSMGSTPQFSHSKFGSRHPRHDSLKYNSVYPKEAPPAHLDYNHVGWSNSGSDAPPDYYSMNAPPNASHAPYSDLKDNYAGTRAYSKPEAPSQNGWDDPVLNQYSNVRLAMFLENCNYACELMESDLRELFSYYSGINSISISPDYPAAELILNDSSACSTAVSELNGFVLNGIGTLRCVLMRSGQTLDSLLSNANVFQLYKVPPSNASDAPSTRYSYAPDGASAKNGTFHTPNKSGAGPAKTPRQITLNGVEHVPGVTNRPNAKRMARFELTELFSYEPDFDVTNTILGPNNANIEYIMKNSNNKVDISLKGKPLNSAPVSDRLHLSITSNDFFPYNKAIYMVEDLLSSVCEKYVEYVKACGHSVSHLMGFRRHEYEEDAQGLLDYKGYADKAKTWLDHIPRRTPYKPNYRNSFTKKVSDRSRPIPNARPVAARVVPSSRNRAMRK</sequence>
<dbReference type="InterPro" id="IPR055256">
    <property type="entry name" value="KH_1_KHDC4/BBP-like"/>
</dbReference>
<dbReference type="SUPFAM" id="SSF54928">
    <property type="entry name" value="RNA-binding domain, RBD"/>
    <property type="match status" value="1"/>
</dbReference>
<feature type="region of interest" description="Disordered" evidence="1">
    <location>
        <begin position="33"/>
        <end position="64"/>
    </location>
</feature>
<feature type="compositionally biased region" description="Polar residues" evidence="1">
    <location>
        <begin position="260"/>
        <end position="269"/>
    </location>
</feature>
<protein>
    <recommendedName>
        <fullName evidence="2">KHDC4/BBP-like KH-domain type I domain-containing protein</fullName>
    </recommendedName>
</protein>
<evidence type="ECO:0000256" key="1">
    <source>
        <dbReference type="SAM" id="MobiDB-lite"/>
    </source>
</evidence>
<dbReference type="AlphaFoldDB" id="A0A976M828"/>
<dbReference type="GO" id="GO:0003723">
    <property type="term" value="F:RNA binding"/>
    <property type="evidence" value="ECO:0007669"/>
    <property type="project" value="InterPro"/>
</dbReference>
<dbReference type="SUPFAM" id="SSF54791">
    <property type="entry name" value="Eukaryotic type KH-domain (KH-domain type I)"/>
    <property type="match status" value="1"/>
</dbReference>
<dbReference type="Proteomes" id="UP000244803">
    <property type="component" value="Chromosome 2"/>
</dbReference>
<organism evidence="3 4">
    <name type="scientific">Theileria orientalis</name>
    <dbReference type="NCBI Taxonomy" id="68886"/>
    <lineage>
        <taxon>Eukaryota</taxon>
        <taxon>Sar</taxon>
        <taxon>Alveolata</taxon>
        <taxon>Apicomplexa</taxon>
        <taxon>Aconoidasida</taxon>
        <taxon>Piroplasmida</taxon>
        <taxon>Theileriidae</taxon>
        <taxon>Theileria</taxon>
    </lineage>
</organism>
<evidence type="ECO:0000259" key="2">
    <source>
        <dbReference type="Pfam" id="PF22675"/>
    </source>
</evidence>
<gene>
    <name evidence="3" type="ORF">MACJ_001211</name>
</gene>
<dbReference type="InterPro" id="IPR035979">
    <property type="entry name" value="RBD_domain_sf"/>
</dbReference>
<dbReference type="InterPro" id="IPR036612">
    <property type="entry name" value="KH_dom_type_1_sf"/>
</dbReference>
<accession>A0A976M828</accession>
<feature type="domain" description="KHDC4/BBP-like KH-domain type I" evidence="2">
    <location>
        <begin position="313"/>
        <end position="382"/>
    </location>
</feature>
<dbReference type="Pfam" id="PF22675">
    <property type="entry name" value="KH-I_KHDC4-BBP"/>
    <property type="match status" value="1"/>
</dbReference>
<name>A0A976M828_THEOR</name>